<dbReference type="RefSeq" id="WP_319927012.1">
    <property type="nucleotide sequence ID" value="NZ_VCDP01000058.1"/>
</dbReference>
<sequence length="339" mass="38781">MEKLTALIGSGQIYPENSQNDISIIRKEVISGNWTAINKGICTLTDLGLRHNGQGLVWLNSGVSVHDAESDTGLIGKAKVSFDYHASLCPSNALENNDFCRGVHPHKVDSYCLLILSESNSWVEYWHRKDGKALTTFAVQVLTNERQEAFDNWFIYRHPIQQDKYTVINAEKDKTLVQEYIRHGWLCESVYELSLPVKSNIEFGRLMARLGYIKIRTAKITGHKETFWVYRSPEKGLSAREKQPCIDASYAAVVRRVSHGKQSLCPNNKLKNNGFMPFVQYAKRPVRTFERIAVDGQWLYVYADHIRFLTKKRHRVEGVRVQGYTARRSAERHSPACGF</sequence>
<proteinExistence type="predicted"/>
<organism evidence="1 2">
    <name type="scientific">Xenorhabdus littoralis</name>
    <dbReference type="NCBI Taxonomy" id="2582835"/>
    <lineage>
        <taxon>Bacteria</taxon>
        <taxon>Pseudomonadati</taxon>
        <taxon>Pseudomonadota</taxon>
        <taxon>Gammaproteobacteria</taxon>
        <taxon>Enterobacterales</taxon>
        <taxon>Morganellaceae</taxon>
        <taxon>Xenorhabdus</taxon>
    </lineage>
</organism>
<keyword evidence="2" id="KW-1185">Reference proteome</keyword>
<dbReference type="EMBL" id="VCDP01000058">
    <property type="protein sequence ID" value="MDX8000301.1"/>
    <property type="molecule type" value="Genomic_DNA"/>
</dbReference>
<protein>
    <submittedName>
        <fullName evidence="1">Uncharacterized protein</fullName>
    </submittedName>
</protein>
<evidence type="ECO:0000313" key="1">
    <source>
        <dbReference type="EMBL" id="MDX8000301.1"/>
    </source>
</evidence>
<evidence type="ECO:0000313" key="2">
    <source>
        <dbReference type="Proteomes" id="UP001271640"/>
    </source>
</evidence>
<gene>
    <name evidence="1" type="ORF">FE394_14120</name>
</gene>
<reference evidence="2" key="1">
    <citation type="journal article" date="2024" name="Toxins">
        <title>Genome Sequence Analysis of Native Xenorhabdus Strains Isolated from Entomopathogenic Nematodes in Argentina.</title>
        <authorList>
            <person name="Palma L."/>
            <person name="Frizzo L."/>
            <person name="Kaiser S."/>
            <person name="Berry C."/>
            <person name="Caballero P."/>
            <person name="Bode H.B."/>
            <person name="Del Valle E.E."/>
        </authorList>
    </citation>
    <scope>NUCLEOTIDE SEQUENCE [LARGE SCALE GENOMIC DNA]</scope>
    <source>
        <strain evidence="2">Reich</strain>
    </source>
</reference>
<name>A0ABU4SNS3_9GAMM</name>
<comment type="caution">
    <text evidence="1">The sequence shown here is derived from an EMBL/GenBank/DDBJ whole genome shotgun (WGS) entry which is preliminary data.</text>
</comment>
<accession>A0ABU4SNS3</accession>
<dbReference type="Proteomes" id="UP001271640">
    <property type="component" value="Unassembled WGS sequence"/>
</dbReference>